<evidence type="ECO:0000313" key="11">
    <source>
        <dbReference type="Proteomes" id="UP000677054"/>
    </source>
</evidence>
<evidence type="ECO:0000256" key="5">
    <source>
        <dbReference type="ARBA" id="ARBA00023065"/>
    </source>
</evidence>
<dbReference type="InterPro" id="IPR002153">
    <property type="entry name" value="TRPC_channel"/>
</dbReference>
<feature type="domain" description="Ion transport" evidence="9">
    <location>
        <begin position="42"/>
        <end position="204"/>
    </location>
</feature>
<gene>
    <name evidence="10" type="ORF">DSTB1V02_LOCUS12487</name>
</gene>
<accession>A0A7R9FS08</accession>
<feature type="transmembrane region" description="Helical" evidence="8">
    <location>
        <begin position="169"/>
        <end position="191"/>
    </location>
</feature>
<dbReference type="PRINTS" id="PR01097">
    <property type="entry name" value="TRNSRECEPTRP"/>
</dbReference>
<dbReference type="GO" id="GO:0034703">
    <property type="term" value="C:cation channel complex"/>
    <property type="evidence" value="ECO:0007669"/>
    <property type="project" value="TreeGrafter"/>
</dbReference>
<evidence type="ECO:0000256" key="4">
    <source>
        <dbReference type="ARBA" id="ARBA00022989"/>
    </source>
</evidence>
<keyword evidence="6 8" id="KW-0472">Membrane</keyword>
<feature type="transmembrane region" description="Helical" evidence="8">
    <location>
        <begin position="37"/>
        <end position="60"/>
    </location>
</feature>
<feature type="transmembrane region" description="Helical" evidence="8">
    <location>
        <begin position="81"/>
        <end position="104"/>
    </location>
</feature>
<dbReference type="AlphaFoldDB" id="A0A7R9FS08"/>
<keyword evidence="5" id="KW-0406">Ion transport</keyword>
<comment type="subcellular location">
    <subcellularLocation>
        <location evidence="1">Membrane</location>
        <topology evidence="1">Multi-pass membrane protein</topology>
    </subcellularLocation>
</comment>
<dbReference type="Proteomes" id="UP000677054">
    <property type="component" value="Unassembled WGS sequence"/>
</dbReference>
<evidence type="ECO:0000256" key="2">
    <source>
        <dbReference type="ARBA" id="ARBA00022448"/>
    </source>
</evidence>
<evidence type="ECO:0000313" key="10">
    <source>
        <dbReference type="EMBL" id="CAD7252732.1"/>
    </source>
</evidence>
<evidence type="ECO:0000256" key="7">
    <source>
        <dbReference type="ARBA" id="ARBA00023303"/>
    </source>
</evidence>
<keyword evidence="3 8" id="KW-0812">Transmembrane</keyword>
<dbReference type="GO" id="GO:0005886">
    <property type="term" value="C:plasma membrane"/>
    <property type="evidence" value="ECO:0007669"/>
    <property type="project" value="TreeGrafter"/>
</dbReference>
<keyword evidence="4 8" id="KW-1133">Transmembrane helix</keyword>
<dbReference type="GO" id="GO:0051480">
    <property type="term" value="P:regulation of cytosolic calcium ion concentration"/>
    <property type="evidence" value="ECO:0007669"/>
    <property type="project" value="TreeGrafter"/>
</dbReference>
<evidence type="ECO:0000259" key="9">
    <source>
        <dbReference type="Pfam" id="PF00520"/>
    </source>
</evidence>
<evidence type="ECO:0000256" key="3">
    <source>
        <dbReference type="ARBA" id="ARBA00022692"/>
    </source>
</evidence>
<dbReference type="OrthoDB" id="2373987at2759"/>
<feature type="non-terminal residue" evidence="10">
    <location>
        <position position="275"/>
    </location>
</feature>
<sequence>MPNVRFRSCLQHQRELKGGLVALNLAREDWDTWDPMLIAEGLFAAANIFSSLKLVYIFSVNPYLGPLQVSLSRMVMDILKFFFLYILVLFAFSCGMNQLLWYYADLERTACVDQQAKAFNSSTADPDACFVWRRFSNLFETSQTIFWAIFGLIDLDNFELKGIKSFTRFWGMLMFGTYHVIAIVVLLNLLIAMMNHSYQLIFEKADVEWKFARSKLWISYFEEGGTVPPPFNIIPTPKTIYYILRWLYRKMCGKTQAAKKQHMQTIRVRPLSLAP</sequence>
<evidence type="ECO:0000256" key="1">
    <source>
        <dbReference type="ARBA" id="ARBA00004141"/>
    </source>
</evidence>
<keyword evidence="7" id="KW-0407">Ion channel</keyword>
<evidence type="ECO:0000256" key="6">
    <source>
        <dbReference type="ARBA" id="ARBA00023136"/>
    </source>
</evidence>
<dbReference type="InterPro" id="IPR005821">
    <property type="entry name" value="Ion_trans_dom"/>
</dbReference>
<dbReference type="EMBL" id="LR904288">
    <property type="protein sequence ID" value="CAD7252732.1"/>
    <property type="molecule type" value="Genomic_DNA"/>
</dbReference>
<dbReference type="PANTHER" id="PTHR10117:SF54">
    <property type="entry name" value="TRANSIENT RECEPTOR POTENTIAL-GAMMA PROTEIN"/>
    <property type="match status" value="1"/>
</dbReference>
<evidence type="ECO:0000256" key="8">
    <source>
        <dbReference type="SAM" id="Phobius"/>
    </source>
</evidence>
<protein>
    <recommendedName>
        <fullName evidence="9">Ion transport domain-containing protein</fullName>
    </recommendedName>
</protein>
<name>A0A7R9FS08_9CRUS</name>
<dbReference type="PANTHER" id="PTHR10117">
    <property type="entry name" value="TRANSIENT RECEPTOR POTENTIAL CHANNEL"/>
    <property type="match status" value="1"/>
</dbReference>
<dbReference type="EMBL" id="CAJPEV010004771">
    <property type="protein sequence ID" value="CAG0902287.1"/>
    <property type="molecule type" value="Genomic_DNA"/>
</dbReference>
<dbReference type="GO" id="GO:0015279">
    <property type="term" value="F:store-operated calcium channel activity"/>
    <property type="evidence" value="ECO:0007669"/>
    <property type="project" value="TreeGrafter"/>
</dbReference>
<organism evidence="10">
    <name type="scientific">Darwinula stevensoni</name>
    <dbReference type="NCBI Taxonomy" id="69355"/>
    <lineage>
        <taxon>Eukaryota</taxon>
        <taxon>Metazoa</taxon>
        <taxon>Ecdysozoa</taxon>
        <taxon>Arthropoda</taxon>
        <taxon>Crustacea</taxon>
        <taxon>Oligostraca</taxon>
        <taxon>Ostracoda</taxon>
        <taxon>Podocopa</taxon>
        <taxon>Podocopida</taxon>
        <taxon>Darwinulocopina</taxon>
        <taxon>Darwinuloidea</taxon>
        <taxon>Darwinulidae</taxon>
        <taxon>Darwinula</taxon>
    </lineage>
</organism>
<dbReference type="GO" id="GO:0070679">
    <property type="term" value="F:inositol 1,4,5 trisphosphate binding"/>
    <property type="evidence" value="ECO:0007669"/>
    <property type="project" value="TreeGrafter"/>
</dbReference>
<proteinExistence type="predicted"/>
<dbReference type="Pfam" id="PF00520">
    <property type="entry name" value="Ion_trans"/>
    <property type="match status" value="1"/>
</dbReference>
<keyword evidence="2" id="KW-0813">Transport</keyword>
<reference evidence="10" key="1">
    <citation type="submission" date="2020-11" db="EMBL/GenBank/DDBJ databases">
        <authorList>
            <person name="Tran Van P."/>
        </authorList>
    </citation>
    <scope>NUCLEOTIDE SEQUENCE</scope>
</reference>
<keyword evidence="11" id="KW-1185">Reference proteome</keyword>